<dbReference type="EMBL" id="JAAAHY010000403">
    <property type="protein sequence ID" value="KAF9964123.1"/>
    <property type="molecule type" value="Genomic_DNA"/>
</dbReference>
<evidence type="ECO:0000313" key="2">
    <source>
        <dbReference type="EMBL" id="KAF9964123.1"/>
    </source>
</evidence>
<accession>A0A9P6J755</accession>
<feature type="compositionally biased region" description="Low complexity" evidence="1">
    <location>
        <begin position="117"/>
        <end position="147"/>
    </location>
</feature>
<evidence type="ECO:0000256" key="1">
    <source>
        <dbReference type="SAM" id="MobiDB-lite"/>
    </source>
</evidence>
<dbReference type="AlphaFoldDB" id="A0A9P6J755"/>
<name>A0A9P6J755_MORAP</name>
<dbReference type="Proteomes" id="UP000738359">
    <property type="component" value="Unassembled WGS sequence"/>
</dbReference>
<feature type="region of interest" description="Disordered" evidence="1">
    <location>
        <begin position="106"/>
        <end position="156"/>
    </location>
</feature>
<sequence>MRALSAPLLVQTIANKSLCLYLYQEYVRRVGIKFVFDHFDLARDRVVFRPEVADNQYRFRSGLTLQNPQLEEIAVTTFGRAIRPHQVQQSGGRYFTVQRTVRASKQALSKSQPIPVTPASSSTTSTSSASVATDSAGVAAAGSATVAEAPRKRTTDEKVYHGAKNFLDKTCPVHVRRSGIRQVDGTRHSFLQDYPWTMQYQVDNEQLSSSTDGNTDRSSVAGSNRNPFFFNVRQHIYHSPLQAGSQDAGAPEADHVAVRSSSQNGAPISPTEHSLESAEYGALSSSVSQAVAGKQSGTPGSGPRYLRFLMFECSMKFLDPKRATRNIIRRWIEGKVQRWKKVLGGMRHTAANGPQQHIAMSDSMQGKVEYGRMVTKGMPHCHSSSELIESWDRTDRNYEPEELLNLPSSSSTGHPIQQGLRSLEASEFRPSTVKAF</sequence>
<keyword evidence="3" id="KW-1185">Reference proteome</keyword>
<proteinExistence type="predicted"/>
<organism evidence="2 3">
    <name type="scientific">Mortierella alpina</name>
    <name type="common">Oleaginous fungus</name>
    <name type="synonym">Mortierella renispora</name>
    <dbReference type="NCBI Taxonomy" id="64518"/>
    <lineage>
        <taxon>Eukaryota</taxon>
        <taxon>Fungi</taxon>
        <taxon>Fungi incertae sedis</taxon>
        <taxon>Mucoromycota</taxon>
        <taxon>Mortierellomycotina</taxon>
        <taxon>Mortierellomycetes</taxon>
        <taxon>Mortierellales</taxon>
        <taxon>Mortierellaceae</taxon>
        <taxon>Mortierella</taxon>
    </lineage>
</organism>
<evidence type="ECO:0000313" key="3">
    <source>
        <dbReference type="Proteomes" id="UP000738359"/>
    </source>
</evidence>
<dbReference type="OrthoDB" id="2445228at2759"/>
<gene>
    <name evidence="2" type="ORF">BGZ70_006921</name>
</gene>
<feature type="region of interest" description="Disordered" evidence="1">
    <location>
        <begin position="404"/>
        <end position="424"/>
    </location>
</feature>
<feature type="region of interest" description="Disordered" evidence="1">
    <location>
        <begin position="242"/>
        <end position="280"/>
    </location>
</feature>
<protein>
    <submittedName>
        <fullName evidence="2">Uncharacterized protein</fullName>
    </submittedName>
</protein>
<comment type="caution">
    <text evidence="2">The sequence shown here is derived from an EMBL/GenBank/DDBJ whole genome shotgun (WGS) entry which is preliminary data.</text>
</comment>
<reference evidence="2" key="1">
    <citation type="journal article" date="2020" name="Fungal Divers.">
        <title>Resolving the Mortierellaceae phylogeny through synthesis of multi-gene phylogenetics and phylogenomics.</title>
        <authorList>
            <person name="Vandepol N."/>
            <person name="Liber J."/>
            <person name="Desiro A."/>
            <person name="Na H."/>
            <person name="Kennedy M."/>
            <person name="Barry K."/>
            <person name="Grigoriev I.V."/>
            <person name="Miller A.N."/>
            <person name="O'Donnell K."/>
            <person name="Stajich J.E."/>
            <person name="Bonito G."/>
        </authorList>
    </citation>
    <scope>NUCLEOTIDE SEQUENCE</scope>
    <source>
        <strain evidence="2">CK1249</strain>
    </source>
</reference>